<evidence type="ECO:0000313" key="2">
    <source>
        <dbReference type="EMBL" id="SOY30050.1"/>
    </source>
</evidence>
<keyword evidence="3" id="KW-1185">Reference proteome</keyword>
<accession>A0A2K4ZHV5</accession>
<evidence type="ECO:0000313" key="3">
    <source>
        <dbReference type="Proteomes" id="UP000236311"/>
    </source>
</evidence>
<dbReference type="Pfam" id="PF05489">
    <property type="entry name" value="Phage_tail_X"/>
    <property type="match status" value="1"/>
</dbReference>
<evidence type="ECO:0008006" key="4">
    <source>
        <dbReference type="Google" id="ProtNLM"/>
    </source>
</evidence>
<gene>
    <name evidence="2" type="ORF">AMURIS_02773</name>
</gene>
<sequence>MAATYTTIQGETWDQIAYKVYGGEEYAAFLMANNYPFLDILVFSAGTVLNTPGLPEDEDGELPPWRLGAEDDEDGDEPDPYDDFNDEDEAEDDE</sequence>
<dbReference type="RefSeq" id="WP_103240115.1">
    <property type="nucleotide sequence ID" value="NZ_OFSM01000013.1"/>
</dbReference>
<dbReference type="AlphaFoldDB" id="A0A2K4ZHV5"/>
<reference evidence="2 3" key="1">
    <citation type="submission" date="2018-01" db="EMBL/GenBank/DDBJ databases">
        <authorList>
            <person name="Gaut B.S."/>
            <person name="Morton B.R."/>
            <person name="Clegg M.T."/>
            <person name="Duvall M.R."/>
        </authorList>
    </citation>
    <scope>NUCLEOTIDE SEQUENCE [LARGE SCALE GENOMIC DNA]</scope>
    <source>
        <strain evidence="2">GP69</strain>
    </source>
</reference>
<evidence type="ECO:0000256" key="1">
    <source>
        <dbReference type="SAM" id="MobiDB-lite"/>
    </source>
</evidence>
<feature type="compositionally biased region" description="Acidic residues" evidence="1">
    <location>
        <begin position="70"/>
        <end position="94"/>
    </location>
</feature>
<dbReference type="OrthoDB" id="2941457at2"/>
<dbReference type="InterPro" id="IPR008861">
    <property type="entry name" value="GpX-like"/>
</dbReference>
<dbReference type="Proteomes" id="UP000236311">
    <property type="component" value="Unassembled WGS sequence"/>
</dbReference>
<name>A0A2K4ZHV5_9FIRM</name>
<proteinExistence type="predicted"/>
<feature type="region of interest" description="Disordered" evidence="1">
    <location>
        <begin position="51"/>
        <end position="94"/>
    </location>
</feature>
<protein>
    <recommendedName>
        <fullName evidence="4">Phage Tail Protein X</fullName>
    </recommendedName>
</protein>
<organism evidence="2 3">
    <name type="scientific">Acetatifactor muris</name>
    <dbReference type="NCBI Taxonomy" id="879566"/>
    <lineage>
        <taxon>Bacteria</taxon>
        <taxon>Bacillati</taxon>
        <taxon>Bacillota</taxon>
        <taxon>Clostridia</taxon>
        <taxon>Lachnospirales</taxon>
        <taxon>Lachnospiraceae</taxon>
        <taxon>Acetatifactor</taxon>
    </lineage>
</organism>
<dbReference type="EMBL" id="OFSM01000013">
    <property type="protein sequence ID" value="SOY30050.1"/>
    <property type="molecule type" value="Genomic_DNA"/>
</dbReference>